<dbReference type="Proteomes" id="UP000295122">
    <property type="component" value="Unassembled WGS sequence"/>
</dbReference>
<evidence type="ECO:0000313" key="4">
    <source>
        <dbReference type="Proteomes" id="UP000295122"/>
    </source>
</evidence>
<dbReference type="CDD" id="cd07012">
    <property type="entry name" value="PBP2_Bug_TTT"/>
    <property type="match status" value="1"/>
</dbReference>
<gene>
    <name evidence="3" type="ORF">EV668_4058</name>
</gene>
<sequence length="326" mass="33863">MSAAALFRIAVATLAFAGVSTAHANDAWPGRQPIMMLLPAGPGGSSDALARLLAEQFGTRLKQSVVVQNRPGAAGNIGMAQAARARPDGYSIALSWTGPMATNLALYRDVGFDPKRDFAPIGMIGCTPNVLAVSQASPIGSLSGFIDHARSRAGSTFYGSAGIGSSWHLAGEMVNRKASNGLVHVPFTQPGQALTEMLGGRLDAIFPVLPMTVPHVRAGTIRALAVFSKARSTVLPEVPTTAELGYPDLVSDTCFALLAPAGTPADIIGRLNSTLAEIVEMPSMKERMRDLGLTVTTGAPSLLTDYLSEEIPRQAALVAASGAKAD</sequence>
<dbReference type="PIRSF" id="PIRSF017082">
    <property type="entry name" value="YflP"/>
    <property type="match status" value="1"/>
</dbReference>
<keyword evidence="4" id="KW-1185">Reference proteome</keyword>
<proteinExistence type="inferred from homology"/>
<dbReference type="InterPro" id="IPR005064">
    <property type="entry name" value="BUG"/>
</dbReference>
<accession>A0A4R7BW60</accession>
<dbReference type="PANTHER" id="PTHR42928:SF5">
    <property type="entry name" value="BLR1237 PROTEIN"/>
    <property type="match status" value="1"/>
</dbReference>
<dbReference type="OrthoDB" id="8443386at2"/>
<reference evidence="3 4" key="1">
    <citation type="submission" date="2019-03" db="EMBL/GenBank/DDBJ databases">
        <title>Genomic Encyclopedia of Type Strains, Phase IV (KMG-IV): sequencing the most valuable type-strain genomes for metagenomic binning, comparative biology and taxonomic classification.</title>
        <authorList>
            <person name="Goeker M."/>
        </authorList>
    </citation>
    <scope>NUCLEOTIDE SEQUENCE [LARGE SCALE GENOMIC DNA]</scope>
    <source>
        <strain evidence="3 4">DSM 25903</strain>
    </source>
</reference>
<evidence type="ECO:0000256" key="2">
    <source>
        <dbReference type="SAM" id="SignalP"/>
    </source>
</evidence>
<dbReference type="Gene3D" id="3.40.190.10">
    <property type="entry name" value="Periplasmic binding protein-like II"/>
    <property type="match status" value="1"/>
</dbReference>
<name>A0A4R7BW60_9HYPH</name>
<dbReference type="RefSeq" id="WP_133773472.1">
    <property type="nucleotide sequence ID" value="NZ_SNZR01000015.1"/>
</dbReference>
<evidence type="ECO:0000313" key="3">
    <source>
        <dbReference type="EMBL" id="TDR88186.1"/>
    </source>
</evidence>
<comment type="similarity">
    <text evidence="1">Belongs to the UPF0065 (bug) family.</text>
</comment>
<feature type="chain" id="PRO_5020646819" evidence="2">
    <location>
        <begin position="25"/>
        <end position="326"/>
    </location>
</feature>
<keyword evidence="2" id="KW-0732">Signal</keyword>
<dbReference type="Gene3D" id="3.40.190.150">
    <property type="entry name" value="Bordetella uptake gene, domain 1"/>
    <property type="match status" value="1"/>
</dbReference>
<evidence type="ECO:0000256" key="1">
    <source>
        <dbReference type="ARBA" id="ARBA00006987"/>
    </source>
</evidence>
<feature type="signal peptide" evidence="2">
    <location>
        <begin position="1"/>
        <end position="24"/>
    </location>
</feature>
<dbReference type="EMBL" id="SNZR01000015">
    <property type="protein sequence ID" value="TDR88186.1"/>
    <property type="molecule type" value="Genomic_DNA"/>
</dbReference>
<protein>
    <submittedName>
        <fullName evidence="3">Tripartite-type tricarboxylate transporter receptor subunit TctC</fullName>
    </submittedName>
</protein>
<keyword evidence="3" id="KW-0675">Receptor</keyword>
<dbReference type="InterPro" id="IPR042100">
    <property type="entry name" value="Bug_dom1"/>
</dbReference>
<comment type="caution">
    <text evidence="3">The sequence shown here is derived from an EMBL/GenBank/DDBJ whole genome shotgun (WGS) entry which is preliminary data.</text>
</comment>
<dbReference type="Pfam" id="PF03401">
    <property type="entry name" value="TctC"/>
    <property type="match status" value="1"/>
</dbReference>
<dbReference type="PANTHER" id="PTHR42928">
    <property type="entry name" value="TRICARBOXYLATE-BINDING PROTEIN"/>
    <property type="match status" value="1"/>
</dbReference>
<dbReference type="AlphaFoldDB" id="A0A4R7BW60"/>
<dbReference type="SUPFAM" id="SSF53850">
    <property type="entry name" value="Periplasmic binding protein-like II"/>
    <property type="match status" value="1"/>
</dbReference>
<organism evidence="3 4">
    <name type="scientific">Enterovirga rhinocerotis</name>
    <dbReference type="NCBI Taxonomy" id="1339210"/>
    <lineage>
        <taxon>Bacteria</taxon>
        <taxon>Pseudomonadati</taxon>
        <taxon>Pseudomonadota</taxon>
        <taxon>Alphaproteobacteria</taxon>
        <taxon>Hyphomicrobiales</taxon>
        <taxon>Methylobacteriaceae</taxon>
        <taxon>Enterovirga</taxon>
    </lineage>
</organism>